<evidence type="ECO:0000313" key="5">
    <source>
        <dbReference type="EMBL" id="SUG70274.1"/>
    </source>
</evidence>
<evidence type="ECO:0008006" key="7">
    <source>
        <dbReference type="Google" id="ProtNLM"/>
    </source>
</evidence>
<evidence type="ECO:0000256" key="2">
    <source>
        <dbReference type="SAM" id="SignalP"/>
    </source>
</evidence>
<dbReference type="AlphaFoldDB" id="A0A379UPP5"/>
<keyword evidence="1" id="KW-0812">Transmembrane</keyword>
<sequence length="73" mass="7337">MKKKILKSAVAIAAAVPFLVNAAESGGVDFTALTNAVSFDSVIVAIMSVAGVLVGLYASIAGAKTVLRMIRGA</sequence>
<dbReference type="EMBL" id="UGXK01000001">
    <property type="protein sequence ID" value="SUG70241.1"/>
    <property type="molecule type" value="Genomic_DNA"/>
</dbReference>
<keyword evidence="1" id="KW-1133">Transmembrane helix</keyword>
<evidence type="ECO:0000313" key="6">
    <source>
        <dbReference type="Proteomes" id="UP000255534"/>
    </source>
</evidence>
<evidence type="ECO:0000313" key="4">
    <source>
        <dbReference type="EMBL" id="SUG70259.1"/>
    </source>
</evidence>
<organism evidence="4 6">
    <name type="scientific">Salmonella enterica I</name>
    <dbReference type="NCBI Taxonomy" id="59201"/>
    <lineage>
        <taxon>Bacteria</taxon>
        <taxon>Pseudomonadati</taxon>
        <taxon>Pseudomonadota</taxon>
        <taxon>Gammaproteobacteria</taxon>
        <taxon>Enterobacterales</taxon>
        <taxon>Enterobacteriaceae</taxon>
        <taxon>Salmonella</taxon>
    </lineage>
</organism>
<keyword evidence="2" id="KW-0732">Signal</keyword>
<feature type="transmembrane region" description="Helical" evidence="1">
    <location>
        <begin position="41"/>
        <end position="63"/>
    </location>
</feature>
<feature type="signal peptide" evidence="2">
    <location>
        <begin position="1"/>
        <end position="22"/>
    </location>
</feature>
<keyword evidence="1" id="KW-0472">Membrane</keyword>
<feature type="chain" id="PRO_5036071908" description="Phage coat protein" evidence="2">
    <location>
        <begin position="23"/>
        <end position="73"/>
    </location>
</feature>
<name>A0A379UPP5_SALET</name>
<dbReference type="Proteomes" id="UP000255534">
    <property type="component" value="Unassembled WGS sequence"/>
</dbReference>
<evidence type="ECO:0000313" key="3">
    <source>
        <dbReference type="EMBL" id="SUG70241.1"/>
    </source>
</evidence>
<gene>
    <name evidence="3" type="ORF">NCTC5798_01345</name>
    <name evidence="4" type="ORF">NCTC5798_01363</name>
    <name evidence="5" type="ORF">NCTC5798_01378</name>
</gene>
<protein>
    <recommendedName>
        <fullName evidence="7">Phage coat protein</fullName>
    </recommendedName>
</protein>
<dbReference type="EMBL" id="UGXK01000001">
    <property type="protein sequence ID" value="SUG70274.1"/>
    <property type="molecule type" value="Genomic_DNA"/>
</dbReference>
<accession>A0A379UPP5</accession>
<proteinExistence type="predicted"/>
<evidence type="ECO:0000256" key="1">
    <source>
        <dbReference type="SAM" id="Phobius"/>
    </source>
</evidence>
<reference evidence="4 6" key="1">
    <citation type="submission" date="2018-06" db="EMBL/GenBank/DDBJ databases">
        <authorList>
            <consortium name="Pathogen Informatics"/>
            <person name="Doyle S."/>
        </authorList>
    </citation>
    <scope>NUCLEOTIDE SEQUENCE [LARGE SCALE GENOMIC DNA]</scope>
    <source>
        <strain evidence="4 6">NCTC5798</strain>
    </source>
</reference>
<dbReference type="EMBL" id="UGXK01000001">
    <property type="protein sequence ID" value="SUG70259.1"/>
    <property type="molecule type" value="Genomic_DNA"/>
</dbReference>